<keyword evidence="2" id="KW-0472">Membrane</keyword>
<feature type="transmembrane region" description="Helical" evidence="2">
    <location>
        <begin position="92"/>
        <end position="114"/>
    </location>
</feature>
<feature type="chain" id="PRO_5039543203" evidence="3">
    <location>
        <begin position="19"/>
        <end position="196"/>
    </location>
</feature>
<keyword evidence="5" id="KW-1185">Reference proteome</keyword>
<dbReference type="Proteomes" id="UP000828390">
    <property type="component" value="Unassembled WGS sequence"/>
</dbReference>
<protein>
    <submittedName>
        <fullName evidence="4">Uncharacterized protein</fullName>
    </submittedName>
</protein>
<gene>
    <name evidence="4" type="ORF">DPMN_113567</name>
</gene>
<dbReference type="OrthoDB" id="6215684at2759"/>
<organism evidence="4 5">
    <name type="scientific">Dreissena polymorpha</name>
    <name type="common">Zebra mussel</name>
    <name type="synonym">Mytilus polymorpha</name>
    <dbReference type="NCBI Taxonomy" id="45954"/>
    <lineage>
        <taxon>Eukaryota</taxon>
        <taxon>Metazoa</taxon>
        <taxon>Spiralia</taxon>
        <taxon>Lophotrochozoa</taxon>
        <taxon>Mollusca</taxon>
        <taxon>Bivalvia</taxon>
        <taxon>Autobranchia</taxon>
        <taxon>Heteroconchia</taxon>
        <taxon>Euheterodonta</taxon>
        <taxon>Imparidentia</taxon>
        <taxon>Neoheterodontei</taxon>
        <taxon>Myida</taxon>
        <taxon>Dreissenoidea</taxon>
        <taxon>Dreissenidae</taxon>
        <taxon>Dreissena</taxon>
    </lineage>
</organism>
<dbReference type="EMBL" id="JAIWYP010000004">
    <property type="protein sequence ID" value="KAH3840123.1"/>
    <property type="molecule type" value="Genomic_DNA"/>
</dbReference>
<evidence type="ECO:0000256" key="1">
    <source>
        <dbReference type="SAM" id="MobiDB-lite"/>
    </source>
</evidence>
<comment type="caution">
    <text evidence="4">The sequence shown here is derived from an EMBL/GenBank/DDBJ whole genome shotgun (WGS) entry which is preliminary data.</text>
</comment>
<keyword evidence="2" id="KW-1133">Transmembrane helix</keyword>
<evidence type="ECO:0000313" key="4">
    <source>
        <dbReference type="EMBL" id="KAH3840123.1"/>
    </source>
</evidence>
<evidence type="ECO:0000256" key="3">
    <source>
        <dbReference type="SAM" id="SignalP"/>
    </source>
</evidence>
<feature type="region of interest" description="Disordered" evidence="1">
    <location>
        <begin position="23"/>
        <end position="69"/>
    </location>
</feature>
<accession>A0A9D4KII0</accession>
<feature type="signal peptide" evidence="3">
    <location>
        <begin position="1"/>
        <end position="18"/>
    </location>
</feature>
<evidence type="ECO:0000313" key="5">
    <source>
        <dbReference type="Proteomes" id="UP000828390"/>
    </source>
</evidence>
<sequence length="196" mass="21668">MRTVVVLMLIGVIGLCAAHMHEGPEHDSSEEDEDHHCECRHRGPPPPPKDDMPLPEADDSNDMDDGMKMPDDYDHKNERCCRKHWHRKVMKIVIGAVAGVVIVIAAVITGCCCYHKRCKRSRTCPNQKYNSPMYSRFGLSPELGYVKEPLPAGDLITTGSLPPTYTTMPMYGGGPGELILKAPPAFATEEKKTALP</sequence>
<name>A0A9D4KII0_DREPO</name>
<reference evidence="4" key="2">
    <citation type="submission" date="2020-11" db="EMBL/GenBank/DDBJ databases">
        <authorList>
            <person name="McCartney M.A."/>
            <person name="Auch B."/>
            <person name="Kono T."/>
            <person name="Mallez S."/>
            <person name="Becker A."/>
            <person name="Gohl D.M."/>
            <person name="Silverstein K.A.T."/>
            <person name="Koren S."/>
            <person name="Bechman K.B."/>
            <person name="Herman A."/>
            <person name="Abrahante J.E."/>
            <person name="Garbe J."/>
        </authorList>
    </citation>
    <scope>NUCLEOTIDE SEQUENCE</scope>
    <source>
        <strain evidence="4">Duluth1</strain>
        <tissue evidence="4">Whole animal</tissue>
    </source>
</reference>
<evidence type="ECO:0000256" key="2">
    <source>
        <dbReference type="SAM" id="Phobius"/>
    </source>
</evidence>
<dbReference type="AlphaFoldDB" id="A0A9D4KII0"/>
<keyword evidence="2" id="KW-0812">Transmembrane</keyword>
<keyword evidence="3" id="KW-0732">Signal</keyword>
<proteinExistence type="predicted"/>
<reference evidence="4" key="1">
    <citation type="journal article" date="2019" name="bioRxiv">
        <title>The Genome of the Zebra Mussel, Dreissena polymorpha: A Resource for Invasive Species Research.</title>
        <authorList>
            <person name="McCartney M.A."/>
            <person name="Auch B."/>
            <person name="Kono T."/>
            <person name="Mallez S."/>
            <person name="Zhang Y."/>
            <person name="Obille A."/>
            <person name="Becker A."/>
            <person name="Abrahante J.E."/>
            <person name="Garbe J."/>
            <person name="Badalamenti J.P."/>
            <person name="Herman A."/>
            <person name="Mangelson H."/>
            <person name="Liachko I."/>
            <person name="Sullivan S."/>
            <person name="Sone E.D."/>
            <person name="Koren S."/>
            <person name="Silverstein K.A.T."/>
            <person name="Beckman K.B."/>
            <person name="Gohl D.M."/>
        </authorList>
    </citation>
    <scope>NUCLEOTIDE SEQUENCE</scope>
    <source>
        <strain evidence="4">Duluth1</strain>
        <tissue evidence="4">Whole animal</tissue>
    </source>
</reference>